<reference evidence="1 2" key="1">
    <citation type="submission" date="2018-12" db="EMBL/GenBank/DDBJ databases">
        <authorList>
            <consortium name="Pathogen Informatics"/>
        </authorList>
    </citation>
    <scope>NUCLEOTIDE SEQUENCE [LARGE SCALE GENOMIC DNA]</scope>
    <source>
        <strain evidence="1 2">NCTC10126</strain>
    </source>
</reference>
<gene>
    <name evidence="1" type="ORF">NCTC10126_01006</name>
</gene>
<protein>
    <submittedName>
        <fullName evidence="1">Uncharacterized protein</fullName>
    </submittedName>
</protein>
<dbReference type="RefSeq" id="WP_126118660.1">
    <property type="nucleotide sequence ID" value="NZ_UZVY01000002.1"/>
</dbReference>
<dbReference type="AlphaFoldDB" id="A0A3P8LBI6"/>
<sequence length="72" mass="8447">MNSFDGKGLLRIKLSYKDNSKTPIWVEYEIDGFKKITSYEEAKFEKLLSSVKVANNNNNYYSEIVKDLKKVY</sequence>
<evidence type="ECO:0000313" key="1">
    <source>
        <dbReference type="EMBL" id="VDR42481.1"/>
    </source>
</evidence>
<dbReference type="OrthoDB" id="403377at2"/>
<proteinExistence type="predicted"/>
<accession>A0A3P8LBI6</accession>
<organism evidence="1 2">
    <name type="scientific">Mycoplasmopsis caviae</name>
    <dbReference type="NCBI Taxonomy" id="55603"/>
    <lineage>
        <taxon>Bacteria</taxon>
        <taxon>Bacillati</taxon>
        <taxon>Mycoplasmatota</taxon>
        <taxon>Mycoplasmoidales</taxon>
        <taxon>Metamycoplasmataceae</taxon>
        <taxon>Mycoplasmopsis</taxon>
    </lineage>
</organism>
<dbReference type="EMBL" id="UZVY01000002">
    <property type="protein sequence ID" value="VDR42481.1"/>
    <property type="molecule type" value="Genomic_DNA"/>
</dbReference>
<dbReference type="Proteomes" id="UP000280036">
    <property type="component" value="Unassembled WGS sequence"/>
</dbReference>
<evidence type="ECO:0000313" key="2">
    <source>
        <dbReference type="Proteomes" id="UP000280036"/>
    </source>
</evidence>
<name>A0A3P8LBI6_9BACT</name>